<organism evidence="3 4">
    <name type="scientific">Bemisia tabaci</name>
    <name type="common">Sweetpotato whitefly</name>
    <name type="synonym">Aleurodes tabaci</name>
    <dbReference type="NCBI Taxonomy" id="7038"/>
    <lineage>
        <taxon>Eukaryota</taxon>
        <taxon>Metazoa</taxon>
        <taxon>Ecdysozoa</taxon>
        <taxon>Arthropoda</taxon>
        <taxon>Hexapoda</taxon>
        <taxon>Insecta</taxon>
        <taxon>Pterygota</taxon>
        <taxon>Neoptera</taxon>
        <taxon>Paraneoptera</taxon>
        <taxon>Hemiptera</taxon>
        <taxon>Sternorrhyncha</taxon>
        <taxon>Aleyrodoidea</taxon>
        <taxon>Aleyrodidae</taxon>
        <taxon>Aleyrodinae</taxon>
        <taxon>Bemisia</taxon>
    </lineage>
</organism>
<dbReference type="KEGG" id="btab:109031224"/>
<evidence type="ECO:0000256" key="1">
    <source>
        <dbReference type="SAM" id="MobiDB-lite"/>
    </source>
</evidence>
<dbReference type="PROSITE" id="PS00028">
    <property type="entry name" value="ZINC_FINGER_C2H2_1"/>
    <property type="match status" value="1"/>
</dbReference>
<feature type="domain" description="C2H2-type" evidence="2">
    <location>
        <begin position="278"/>
        <end position="299"/>
    </location>
</feature>
<dbReference type="EMBL" id="OU963865">
    <property type="protein sequence ID" value="CAH0387907.1"/>
    <property type="molecule type" value="Genomic_DNA"/>
</dbReference>
<proteinExistence type="predicted"/>
<dbReference type="InterPro" id="IPR013087">
    <property type="entry name" value="Znf_C2H2_type"/>
</dbReference>
<dbReference type="Proteomes" id="UP001152759">
    <property type="component" value="Chromosome 4"/>
</dbReference>
<keyword evidence="4" id="KW-1185">Reference proteome</keyword>
<name>A0A9P0A9V2_BEMTA</name>
<sequence length="349" mass="39200">MSIRRRKIALLNPEEPSNGSTRKENDGGNPTSFLQESIDPSDMPPGNFLKLEWNAQNSPVESGSVILQESVELDTRLQEEAQLQTQTQEVIIVTGEKDGVPEDDDNNLYMNYSMLTDQLISGHFLTGATAEEVFNGEPSRSKGVISDILCDKFKCHHCNLSFLSHQFYKNHLKKCIMRRTDTTSNNNFSHVEMDNESKATKRKRAKKQPLPQASLPTEHLVDGLCNSDSDSSDDYMNIEDAIRSKEGMKFKCDSCKCVFSLFNEMKDHLCFRNTQHQCDLCMKKCPTKAAFYDHLERSHKIQISSVLAAPPSQTFPVLGKVFPVKNLDGPVRTGRVSNRVVYAGVLNSG</sequence>
<gene>
    <name evidence="3" type="ORF">BEMITA_LOCUS6865</name>
</gene>
<dbReference type="SMART" id="SM00355">
    <property type="entry name" value="ZnF_C2H2"/>
    <property type="match status" value="2"/>
</dbReference>
<evidence type="ECO:0000313" key="4">
    <source>
        <dbReference type="Proteomes" id="UP001152759"/>
    </source>
</evidence>
<evidence type="ECO:0000259" key="2">
    <source>
        <dbReference type="PROSITE" id="PS00028"/>
    </source>
</evidence>
<protein>
    <recommendedName>
        <fullName evidence="2">C2H2-type domain-containing protein</fullName>
    </recommendedName>
</protein>
<feature type="region of interest" description="Disordered" evidence="1">
    <location>
        <begin position="1"/>
        <end position="45"/>
    </location>
</feature>
<reference evidence="3" key="1">
    <citation type="submission" date="2021-12" db="EMBL/GenBank/DDBJ databases">
        <authorList>
            <person name="King R."/>
        </authorList>
    </citation>
    <scope>NUCLEOTIDE SEQUENCE</scope>
</reference>
<feature type="region of interest" description="Disordered" evidence="1">
    <location>
        <begin position="186"/>
        <end position="213"/>
    </location>
</feature>
<dbReference type="AlphaFoldDB" id="A0A9P0A9V2"/>
<accession>A0A9P0A9V2</accession>
<evidence type="ECO:0000313" key="3">
    <source>
        <dbReference type="EMBL" id="CAH0387907.1"/>
    </source>
</evidence>